<dbReference type="CDD" id="cd00761">
    <property type="entry name" value="Glyco_tranf_GTA_type"/>
    <property type="match status" value="1"/>
</dbReference>
<dbReference type="Gene3D" id="3.90.550.10">
    <property type="entry name" value="Spore Coat Polysaccharide Biosynthesis Protein SpsA, Chain A"/>
    <property type="match status" value="1"/>
</dbReference>
<evidence type="ECO:0000259" key="6">
    <source>
        <dbReference type="Pfam" id="PF00535"/>
    </source>
</evidence>
<comment type="similarity">
    <text evidence="2">Belongs to the glycosyltransferase 2 family.</text>
</comment>
<keyword evidence="5" id="KW-0460">Magnesium</keyword>
<dbReference type="GO" id="GO:0016757">
    <property type="term" value="F:glycosyltransferase activity"/>
    <property type="evidence" value="ECO:0007669"/>
    <property type="project" value="UniProtKB-KW"/>
</dbReference>
<evidence type="ECO:0000256" key="2">
    <source>
        <dbReference type="ARBA" id="ARBA00006739"/>
    </source>
</evidence>
<reference evidence="7 8" key="1">
    <citation type="journal article" date="2014" name="Antonie Van Leeuwenhoek">
        <title>Hyphomonas beringensis sp. nov. and Hyphomonas chukchiensis sp. nov., isolated from surface seawater of the Bering Sea and Chukchi Sea.</title>
        <authorList>
            <person name="Li C."/>
            <person name="Lai Q."/>
            <person name="Li G."/>
            <person name="Dong C."/>
            <person name="Wang J."/>
            <person name="Liao Y."/>
            <person name="Shao Z."/>
        </authorList>
    </citation>
    <scope>NUCLEOTIDE SEQUENCE [LARGE SCALE GENOMIC DNA]</scope>
    <source>
        <strain evidence="7 8">BH-BN04-4</strain>
    </source>
</reference>
<evidence type="ECO:0000313" key="8">
    <source>
        <dbReference type="Proteomes" id="UP000027190"/>
    </source>
</evidence>
<comment type="caution">
    <text evidence="7">The sequence shown here is derived from an EMBL/GenBank/DDBJ whole genome shotgun (WGS) entry which is preliminary data.</text>
</comment>
<accession>A0A062UND6</accession>
<dbReference type="InterPro" id="IPR001173">
    <property type="entry name" value="Glyco_trans_2-like"/>
</dbReference>
<dbReference type="RefSeq" id="WP_034738752.1">
    <property type="nucleotide sequence ID" value="NZ_AWFG01000019.1"/>
</dbReference>
<gene>
    <name evidence="7" type="ORF">HY30_03420</name>
</gene>
<dbReference type="PANTHER" id="PTHR48090:SF10">
    <property type="entry name" value="GLUCOSYL-3-PHOSPHOGLYCERATE SYNTHASE"/>
    <property type="match status" value="1"/>
</dbReference>
<dbReference type="SUPFAM" id="SSF53448">
    <property type="entry name" value="Nucleotide-diphospho-sugar transferases"/>
    <property type="match status" value="1"/>
</dbReference>
<evidence type="ECO:0000256" key="1">
    <source>
        <dbReference type="ARBA" id="ARBA00001946"/>
    </source>
</evidence>
<keyword evidence="3" id="KW-0328">Glycosyltransferase</keyword>
<feature type="domain" description="Glycosyltransferase 2-like" evidence="6">
    <location>
        <begin position="5"/>
        <end position="160"/>
    </location>
</feature>
<evidence type="ECO:0000256" key="3">
    <source>
        <dbReference type="ARBA" id="ARBA00022676"/>
    </source>
</evidence>
<dbReference type="Pfam" id="PF00535">
    <property type="entry name" value="Glycos_transf_2"/>
    <property type="match status" value="1"/>
</dbReference>
<keyword evidence="4" id="KW-0808">Transferase</keyword>
<comment type="cofactor">
    <cofactor evidence="1">
        <name>Mg(2+)</name>
        <dbReference type="ChEBI" id="CHEBI:18420"/>
    </cofactor>
</comment>
<dbReference type="InterPro" id="IPR050256">
    <property type="entry name" value="Glycosyltransferase_2"/>
</dbReference>
<evidence type="ECO:0000313" key="7">
    <source>
        <dbReference type="EMBL" id="KCZ58798.1"/>
    </source>
</evidence>
<dbReference type="PANTHER" id="PTHR48090">
    <property type="entry name" value="UNDECAPRENYL-PHOSPHATE 4-DEOXY-4-FORMAMIDO-L-ARABINOSE TRANSFERASE-RELATED"/>
    <property type="match status" value="1"/>
</dbReference>
<evidence type="ECO:0000256" key="4">
    <source>
        <dbReference type="ARBA" id="ARBA00022679"/>
    </source>
</evidence>
<dbReference type="STRING" id="1280947.HY30_03420"/>
<dbReference type="InterPro" id="IPR029044">
    <property type="entry name" value="Nucleotide-diphossugar_trans"/>
</dbReference>
<sequence>MVDVSIVFRALNEERWFEDAIKACKSQKLDALTSEIILVDSGSTDGTLGIAERQGCNIRHIGKSEFTFGRSLNWGCEAAGGQYLVFISAHCIPTHDGWLQALLQPLIDGEADYTYGRQIGDVGSNFSEKRLFEKYFPSFDRVPQEGFFCNNANAAIRRDVWARYRFDEECTGLEDMVLARQIVMDGGKIGYVASAPVVHIHDETLGQTRKRYYREALTLRTIMPEVHVSAFDALRYFIAGSLHDLGAAWSERSLFKHMSDIVGFRFMQYLGTYRGHNEHRRLSRAQKEAYFYPKPPQDDSGHLEPAMLVPDERRVVRTAE</sequence>
<keyword evidence="8" id="KW-1185">Reference proteome</keyword>
<proteinExistence type="inferred from homology"/>
<dbReference type="eggNOG" id="COG1216">
    <property type="taxonomic scope" value="Bacteria"/>
</dbReference>
<evidence type="ECO:0000256" key="5">
    <source>
        <dbReference type="ARBA" id="ARBA00022842"/>
    </source>
</evidence>
<dbReference type="AlphaFoldDB" id="A0A062UND6"/>
<dbReference type="Proteomes" id="UP000027190">
    <property type="component" value="Unassembled WGS sequence"/>
</dbReference>
<organism evidence="7 8">
    <name type="scientific">Hyphomonas chukchiensis</name>
    <dbReference type="NCBI Taxonomy" id="1280947"/>
    <lineage>
        <taxon>Bacteria</taxon>
        <taxon>Pseudomonadati</taxon>
        <taxon>Pseudomonadota</taxon>
        <taxon>Alphaproteobacteria</taxon>
        <taxon>Hyphomonadales</taxon>
        <taxon>Hyphomonadaceae</taxon>
        <taxon>Hyphomonas</taxon>
    </lineage>
</organism>
<name>A0A062UND6_9PROT</name>
<dbReference type="EMBL" id="AWFG01000019">
    <property type="protein sequence ID" value="KCZ58798.1"/>
    <property type="molecule type" value="Genomic_DNA"/>
</dbReference>
<protein>
    <recommendedName>
        <fullName evidence="6">Glycosyltransferase 2-like domain-containing protein</fullName>
    </recommendedName>
</protein>
<dbReference type="PATRIC" id="fig|1280947.3.peg.1559"/>
<dbReference type="OrthoDB" id="7527830at2"/>